<reference evidence="2" key="1">
    <citation type="submission" date="2022-11" db="EMBL/GenBank/DDBJ databases">
        <title>Chitin-degrading and fungicidal potential of chitinolytic bacterial strains from marine environment of the Pacific Ocean regions.</title>
        <authorList>
            <person name="Pentekhina I."/>
            <person name="Nedashkovskaya O."/>
            <person name="Seitkalieva A."/>
            <person name="Podvolotskaya A."/>
            <person name="Tekutyeva L."/>
            <person name="Balabanova L."/>
        </authorList>
    </citation>
    <scope>NUCLEOTIDE SEQUENCE</scope>
    <source>
        <strain evidence="2">KMM 6838</strain>
    </source>
</reference>
<dbReference type="EMBL" id="JAPHQB010000006">
    <property type="protein sequence ID" value="MCX2801231.1"/>
    <property type="molecule type" value="Genomic_DNA"/>
</dbReference>
<feature type="chain" id="PRO_5044311488" evidence="1">
    <location>
        <begin position="20"/>
        <end position="263"/>
    </location>
</feature>
<dbReference type="Proteomes" id="UP001209730">
    <property type="component" value="Unassembled WGS sequence"/>
</dbReference>
<evidence type="ECO:0000313" key="2">
    <source>
        <dbReference type="EMBL" id="MCX2801231.1"/>
    </source>
</evidence>
<evidence type="ECO:0000256" key="1">
    <source>
        <dbReference type="SAM" id="SignalP"/>
    </source>
</evidence>
<comment type="caution">
    <text evidence="2">The sequence shown here is derived from an EMBL/GenBank/DDBJ whole genome shotgun (WGS) entry which is preliminary data.</text>
</comment>
<keyword evidence="1" id="KW-0732">Signal</keyword>
<organism evidence="2 3">
    <name type="scientific">Microbulbifer thermotolerans</name>
    <dbReference type="NCBI Taxonomy" id="252514"/>
    <lineage>
        <taxon>Bacteria</taxon>
        <taxon>Pseudomonadati</taxon>
        <taxon>Pseudomonadota</taxon>
        <taxon>Gammaproteobacteria</taxon>
        <taxon>Cellvibrionales</taxon>
        <taxon>Microbulbiferaceae</taxon>
        <taxon>Microbulbifer</taxon>
    </lineage>
</organism>
<feature type="signal peptide" evidence="1">
    <location>
        <begin position="1"/>
        <end position="19"/>
    </location>
</feature>
<accession>A0AB35HWP2</accession>
<name>A0AB35HWP2_MICTH</name>
<dbReference type="Pfam" id="PF11101">
    <property type="entry name" value="DUF2884"/>
    <property type="match status" value="1"/>
</dbReference>
<protein>
    <submittedName>
        <fullName evidence="2">YggN family protein</fullName>
    </submittedName>
</protein>
<evidence type="ECO:0000313" key="3">
    <source>
        <dbReference type="Proteomes" id="UP001209730"/>
    </source>
</evidence>
<dbReference type="RefSeq" id="WP_266065847.1">
    <property type="nucleotide sequence ID" value="NZ_JAPHQB010000006.1"/>
</dbReference>
<sequence length="263" mass="28595">MWKPLALSAAILLPGTAMAGGIHLSTGEGDNCNADLNRTVRVGPDFLEIREDSENADIPVRFQTPTQLVIEGQAIQLDDRQQQLMREYHSQLHGSGREILLISLEAVDLALNGISVALTALAGPDHPNNAELQQASDDLLRRVEARLNEEGEIYTLGDPDIDALIEQTVEEELEPKIAALAADSAGTIAWQALKAVFTGGRSIEQQAEAAAEEAGEKVEQRGKQLELRAERLCGQLQTIDQLENTLHSAIPELAPYDIINIEL</sequence>
<gene>
    <name evidence="2" type="ORF">OQJ68_05445</name>
</gene>
<dbReference type="InterPro" id="IPR021307">
    <property type="entry name" value="DUF2884"/>
</dbReference>
<proteinExistence type="predicted"/>
<dbReference type="AlphaFoldDB" id="A0AB35HWP2"/>